<evidence type="ECO:0000256" key="1">
    <source>
        <dbReference type="ARBA" id="ARBA00006817"/>
    </source>
</evidence>
<dbReference type="STRING" id="1423730.FC75_GL000706"/>
<dbReference type="AlphaFoldDB" id="A0A0R2ERL3"/>
<gene>
    <name evidence="3" type="ORF">FC75_GL000706</name>
</gene>
<comment type="similarity">
    <text evidence="1">Belongs to the AHA1 family.</text>
</comment>
<dbReference type="Pfam" id="PF08327">
    <property type="entry name" value="AHSA1"/>
    <property type="match status" value="1"/>
</dbReference>
<dbReference type="Proteomes" id="UP000050865">
    <property type="component" value="Unassembled WGS sequence"/>
</dbReference>
<proteinExistence type="inferred from homology"/>
<evidence type="ECO:0000313" key="4">
    <source>
        <dbReference type="Proteomes" id="UP000050865"/>
    </source>
</evidence>
<feature type="domain" description="Activator of Hsp90 ATPase homologue 1/2-like C-terminal" evidence="2">
    <location>
        <begin position="13"/>
        <end position="123"/>
    </location>
</feature>
<accession>A0A0R2ERL3</accession>
<dbReference type="EMBL" id="AYZJ01000091">
    <property type="protein sequence ID" value="KRN18355.1"/>
    <property type="molecule type" value="Genomic_DNA"/>
</dbReference>
<sequence>MAKTMTYAYDMALPVADVFATIMASQLAYFHTRNAAIHELKLGTSVATTLRTKTDKDPVPATMTVSELIPNERFSMEVAYAAGKITTTYALTPTQAGVKVSYSETNTFVKKTFERSFSWVGWAYTLLYRRNIKKRMQWIEQSTVRESKVGDTNDAPSI</sequence>
<organism evidence="3 4">
    <name type="scientific">Lacticaseibacillus camelliae DSM 22697 = JCM 13995</name>
    <dbReference type="NCBI Taxonomy" id="1423730"/>
    <lineage>
        <taxon>Bacteria</taxon>
        <taxon>Bacillati</taxon>
        <taxon>Bacillota</taxon>
        <taxon>Bacilli</taxon>
        <taxon>Lactobacillales</taxon>
        <taxon>Lactobacillaceae</taxon>
        <taxon>Lacticaseibacillus</taxon>
    </lineage>
</organism>
<dbReference type="PATRIC" id="fig|1423730.4.peg.739"/>
<dbReference type="RefSeq" id="WP_054665611.1">
    <property type="nucleotide sequence ID" value="NZ_AYZJ01000091.1"/>
</dbReference>
<evidence type="ECO:0000259" key="2">
    <source>
        <dbReference type="Pfam" id="PF08327"/>
    </source>
</evidence>
<evidence type="ECO:0000313" key="3">
    <source>
        <dbReference type="EMBL" id="KRN18355.1"/>
    </source>
</evidence>
<name>A0A0R2ERL3_9LACO</name>
<keyword evidence="4" id="KW-1185">Reference proteome</keyword>
<comment type="caution">
    <text evidence="3">The sequence shown here is derived from an EMBL/GenBank/DDBJ whole genome shotgun (WGS) entry which is preliminary data.</text>
</comment>
<dbReference type="InterPro" id="IPR023393">
    <property type="entry name" value="START-like_dom_sf"/>
</dbReference>
<dbReference type="SUPFAM" id="SSF55961">
    <property type="entry name" value="Bet v1-like"/>
    <property type="match status" value="1"/>
</dbReference>
<protein>
    <recommendedName>
        <fullName evidence="2">Activator of Hsp90 ATPase homologue 1/2-like C-terminal domain-containing protein</fullName>
    </recommendedName>
</protein>
<reference evidence="3 4" key="1">
    <citation type="journal article" date="2015" name="Genome Announc.">
        <title>Expanding the biotechnology potential of lactobacilli through comparative genomics of 213 strains and associated genera.</title>
        <authorList>
            <person name="Sun Z."/>
            <person name="Harris H.M."/>
            <person name="McCann A."/>
            <person name="Guo C."/>
            <person name="Argimon S."/>
            <person name="Zhang W."/>
            <person name="Yang X."/>
            <person name="Jeffery I.B."/>
            <person name="Cooney J.C."/>
            <person name="Kagawa T.F."/>
            <person name="Liu W."/>
            <person name="Song Y."/>
            <person name="Salvetti E."/>
            <person name="Wrobel A."/>
            <person name="Rasinkangas P."/>
            <person name="Parkhill J."/>
            <person name="Rea M.C."/>
            <person name="O'Sullivan O."/>
            <person name="Ritari J."/>
            <person name="Douillard F.P."/>
            <person name="Paul Ross R."/>
            <person name="Yang R."/>
            <person name="Briner A.E."/>
            <person name="Felis G.E."/>
            <person name="de Vos W.M."/>
            <person name="Barrangou R."/>
            <person name="Klaenhammer T.R."/>
            <person name="Caufield P.W."/>
            <person name="Cui Y."/>
            <person name="Zhang H."/>
            <person name="O'Toole P.W."/>
        </authorList>
    </citation>
    <scope>NUCLEOTIDE SEQUENCE [LARGE SCALE GENOMIC DNA]</scope>
    <source>
        <strain evidence="3 4">DSM 22697</strain>
    </source>
</reference>
<dbReference type="OrthoDB" id="2186631at2"/>
<dbReference type="Gene3D" id="3.30.530.20">
    <property type="match status" value="1"/>
</dbReference>
<dbReference type="InterPro" id="IPR013538">
    <property type="entry name" value="ASHA1/2-like_C"/>
</dbReference>